<dbReference type="InterPro" id="IPR036188">
    <property type="entry name" value="FAD/NAD-bd_sf"/>
</dbReference>
<comment type="similarity">
    <text evidence="2 5">Belongs to the Rab GDI family.</text>
</comment>
<comment type="function">
    <text evidence="5">Substrate-binding subunit of the Rab geranylgeranyltransferase (GGTase) complex. Binds unprenylated Rab proteins.</text>
</comment>
<dbReference type="GO" id="GO:0005968">
    <property type="term" value="C:Rab-protein geranylgeranyltransferase complex"/>
    <property type="evidence" value="ECO:0007669"/>
    <property type="project" value="UniProtKB-UniRule"/>
</dbReference>
<evidence type="ECO:0000256" key="1">
    <source>
        <dbReference type="ARBA" id="ARBA00004496"/>
    </source>
</evidence>
<proteinExistence type="inferred from homology"/>
<dbReference type="Gene3D" id="1.10.405.10">
    <property type="entry name" value="Guanine Nucleotide Dissociation Inhibitor, domain 1"/>
    <property type="match status" value="1"/>
</dbReference>
<dbReference type="EMBL" id="JBJKBG010000009">
    <property type="protein sequence ID" value="KAL3723630.1"/>
    <property type="molecule type" value="Genomic_DNA"/>
</dbReference>
<dbReference type="GO" id="GO:0005096">
    <property type="term" value="F:GTPase activator activity"/>
    <property type="evidence" value="ECO:0007669"/>
    <property type="project" value="UniProtKB-UniRule"/>
</dbReference>
<evidence type="ECO:0000256" key="6">
    <source>
        <dbReference type="SAM" id="MobiDB-lite"/>
    </source>
</evidence>
<evidence type="ECO:0000256" key="3">
    <source>
        <dbReference type="ARBA" id="ARBA00022468"/>
    </source>
</evidence>
<dbReference type="InterPro" id="IPR001738">
    <property type="entry name" value="Rab_escort"/>
</dbReference>
<keyword evidence="4 5" id="KW-0963">Cytoplasm</keyword>
<dbReference type="Proteomes" id="UP001634007">
    <property type="component" value="Unassembled WGS sequence"/>
</dbReference>
<evidence type="ECO:0000256" key="4">
    <source>
        <dbReference type="ARBA" id="ARBA00022490"/>
    </source>
</evidence>
<evidence type="ECO:0000256" key="2">
    <source>
        <dbReference type="ARBA" id="ARBA00005593"/>
    </source>
</evidence>
<dbReference type="Pfam" id="PF00996">
    <property type="entry name" value="GDI"/>
    <property type="match status" value="2"/>
</dbReference>
<accession>A0ABD3JIQ0</accession>
<evidence type="ECO:0000256" key="5">
    <source>
        <dbReference type="PIRNR" id="PIRNR016550"/>
    </source>
</evidence>
<sequence>MAELPPYPPIEPSEFDLVIVGTGLPESILAAAASAAGKSVLHLDPNPFYGSHFASLPPDDLSGFLDHPRPSSPDAAAAASGGDDLAAASIDLRSLYSDVEISSFAPETLEQHSRKFSLDLSGPRVLFCADKAVDAILKSGANQYVEFKSIDASLVCDKGGNLVNVPDSRAAIFKDKSLSLVEKNVLMRFFKLVQQHFSGDGESDRISEEDLASPFVEFLAKMRLPEKIKSVILYAIAMAGYDQEDKEACKIVISTKEGIERLALYHSSVGRFANAVGALIYPMYGQGELAQAFCRRAAVKGCIYVLRMPVIALHIDKESGEYRGVRLGSGQDIFSHKLVLEPSFTVPSSRGLLPQNSLMENAQVKAKMARGICILTSSLRPDESNFLIVYPPRSLYPEQVTSVRVLQIGGNLAVCPSGMFVLYLSALCDEASQGKKILHRAINALMNLDDSEISESTPASTVQTEEARADPLILWRALYIQELTAGQVGTVSSTPMPDGSLGFNDALNATVKLFQTIYPHEPFFPETPAEDPEDDGALSVET</sequence>
<comment type="caution">
    <text evidence="7">The sequence shown here is derived from an EMBL/GenBank/DDBJ whole genome shotgun (WGS) entry which is preliminary data.</text>
</comment>
<dbReference type="PANTHER" id="PTHR11787">
    <property type="entry name" value="RAB GDP-DISSOCIATION INHIBITOR"/>
    <property type="match status" value="1"/>
</dbReference>
<keyword evidence="3 5" id="KW-0343">GTPase activation</keyword>
<feature type="region of interest" description="Disordered" evidence="6">
    <location>
        <begin position="522"/>
        <end position="542"/>
    </location>
</feature>
<keyword evidence="8" id="KW-1185">Reference proteome</keyword>
<evidence type="ECO:0000313" key="8">
    <source>
        <dbReference type="Proteomes" id="UP001634007"/>
    </source>
</evidence>
<dbReference type="PIRSF" id="PIRSF016550">
    <property type="entry name" value="Rab_ger_ger_transf_A_euk"/>
    <property type="match status" value="1"/>
</dbReference>
<reference evidence="7 8" key="1">
    <citation type="submission" date="2024-11" db="EMBL/GenBank/DDBJ databases">
        <title>Chromosome-level genome assembly of Eucalyptus globulus Labill. provides insights into its genome evolution.</title>
        <authorList>
            <person name="Li X."/>
        </authorList>
    </citation>
    <scope>NUCLEOTIDE SEQUENCE [LARGE SCALE GENOMIC DNA]</scope>
    <source>
        <strain evidence="7">CL2024</strain>
        <tissue evidence="7">Fresh tender leaves</tissue>
    </source>
</reference>
<name>A0ABD3JIQ0_EUCGL</name>
<evidence type="ECO:0000313" key="7">
    <source>
        <dbReference type="EMBL" id="KAL3723630.1"/>
    </source>
</evidence>
<protein>
    <recommendedName>
        <fullName evidence="5">Rab escort protein 1</fullName>
    </recommendedName>
</protein>
<dbReference type="Gene3D" id="3.30.519.10">
    <property type="entry name" value="Guanine Nucleotide Dissociation Inhibitor, domain 2"/>
    <property type="match status" value="1"/>
</dbReference>
<dbReference type="SUPFAM" id="SSF54373">
    <property type="entry name" value="FAD-linked reductases, C-terminal domain"/>
    <property type="match status" value="1"/>
</dbReference>
<dbReference type="PANTHER" id="PTHR11787:SF4">
    <property type="entry name" value="CHM, RAB ESCORT PROTEIN 1"/>
    <property type="match status" value="1"/>
</dbReference>
<dbReference type="AlphaFoldDB" id="A0ABD3JIQ0"/>
<organism evidence="7 8">
    <name type="scientific">Eucalyptus globulus</name>
    <name type="common">Tasmanian blue gum</name>
    <dbReference type="NCBI Taxonomy" id="34317"/>
    <lineage>
        <taxon>Eukaryota</taxon>
        <taxon>Viridiplantae</taxon>
        <taxon>Streptophyta</taxon>
        <taxon>Embryophyta</taxon>
        <taxon>Tracheophyta</taxon>
        <taxon>Spermatophyta</taxon>
        <taxon>Magnoliopsida</taxon>
        <taxon>eudicotyledons</taxon>
        <taxon>Gunneridae</taxon>
        <taxon>Pentapetalae</taxon>
        <taxon>rosids</taxon>
        <taxon>malvids</taxon>
        <taxon>Myrtales</taxon>
        <taxon>Myrtaceae</taxon>
        <taxon>Myrtoideae</taxon>
        <taxon>Eucalypteae</taxon>
        <taxon>Eucalyptus</taxon>
    </lineage>
</organism>
<dbReference type="GO" id="GO:0007264">
    <property type="term" value="P:small GTPase-mediated signal transduction"/>
    <property type="evidence" value="ECO:0007669"/>
    <property type="project" value="UniProtKB-UniRule"/>
</dbReference>
<dbReference type="SUPFAM" id="SSF51905">
    <property type="entry name" value="FAD/NAD(P)-binding domain"/>
    <property type="match status" value="1"/>
</dbReference>
<dbReference type="PRINTS" id="PR00891">
    <property type="entry name" value="RABGDIREP"/>
</dbReference>
<comment type="subcellular location">
    <subcellularLocation>
        <location evidence="1 5">Cytoplasm</location>
    </subcellularLocation>
</comment>
<gene>
    <name evidence="7" type="ORF">ACJRO7_035752</name>
</gene>
<dbReference type="Gene3D" id="3.50.50.60">
    <property type="entry name" value="FAD/NAD(P)-binding domain"/>
    <property type="match status" value="1"/>
</dbReference>
<dbReference type="FunFam" id="1.10.405.10:FF:000008">
    <property type="entry name" value="Rab proteins geranylgeranyltransferase component"/>
    <property type="match status" value="1"/>
</dbReference>
<dbReference type="InterPro" id="IPR018203">
    <property type="entry name" value="GDP_dissociation_inhibitor"/>
</dbReference>